<evidence type="ECO:0000313" key="2">
    <source>
        <dbReference type="Proteomes" id="UP000218665"/>
    </source>
</evidence>
<name>A0A0F2E761_STROR</name>
<dbReference type="RefSeq" id="WP_021164627.1">
    <property type="nucleotide sequence ID" value="NZ_AP018338.1"/>
</dbReference>
<proteinExistence type="predicted"/>
<dbReference type="AlphaFoldDB" id="A0A0F2E761"/>
<reference evidence="1 2" key="1">
    <citation type="submission" date="2017-07" db="EMBL/GenBank/DDBJ databases">
        <title>Whole genome sequence of Streptococcus tigurinus, strain osk_001, isolated from post-mortem material.</title>
        <authorList>
            <person name="Yoshizawa H."/>
            <person name="Motooka D."/>
            <person name="Katada R."/>
            <person name="Matsumoto Y."/>
            <person name="Nakamura S."/>
            <person name="Morii E."/>
            <person name="Iida T."/>
            <person name="Matsumoto H."/>
        </authorList>
    </citation>
    <scope>NUCLEOTIDE SEQUENCE [LARGE SCALE GENOMIC DNA]</scope>
    <source>
        <strain evidence="2">osk_001</strain>
    </source>
</reference>
<dbReference type="OrthoDB" id="9795206at2"/>
<accession>A0A0F2E761</accession>
<evidence type="ECO:0000313" key="1">
    <source>
        <dbReference type="EMBL" id="BBA07856.1"/>
    </source>
</evidence>
<protein>
    <submittedName>
        <fullName evidence="1">Uncharacterized protein</fullName>
    </submittedName>
</protein>
<sequence length="54" mass="6216">MWKDFDAPYFNDYQAFSTVDEFLYSDRAASFLSDIADGKFVLLASDASYAKKSW</sequence>
<organism evidence="1 2">
    <name type="scientific">Streptococcus oralis subsp. tigurinus</name>
    <dbReference type="NCBI Taxonomy" id="1077464"/>
    <lineage>
        <taxon>Bacteria</taxon>
        <taxon>Bacillati</taxon>
        <taxon>Bacillota</taxon>
        <taxon>Bacilli</taxon>
        <taxon>Lactobacillales</taxon>
        <taxon>Streptococcaceae</taxon>
        <taxon>Streptococcus</taxon>
    </lineage>
</organism>
<dbReference type="Proteomes" id="UP000218665">
    <property type="component" value="Chromosome"/>
</dbReference>
<gene>
    <name evidence="1" type="ORF">STO1_002520</name>
</gene>
<dbReference type="EMBL" id="AP018338">
    <property type="protein sequence ID" value="BBA07856.1"/>
    <property type="molecule type" value="Genomic_DNA"/>
</dbReference>